<organism evidence="3 4">
    <name type="scientific">Panicum miliaceum</name>
    <name type="common">Proso millet</name>
    <name type="synonym">Broomcorn millet</name>
    <dbReference type="NCBI Taxonomy" id="4540"/>
    <lineage>
        <taxon>Eukaryota</taxon>
        <taxon>Viridiplantae</taxon>
        <taxon>Streptophyta</taxon>
        <taxon>Embryophyta</taxon>
        <taxon>Tracheophyta</taxon>
        <taxon>Spermatophyta</taxon>
        <taxon>Magnoliopsida</taxon>
        <taxon>Liliopsida</taxon>
        <taxon>Poales</taxon>
        <taxon>Poaceae</taxon>
        <taxon>PACMAD clade</taxon>
        <taxon>Panicoideae</taxon>
        <taxon>Panicodae</taxon>
        <taxon>Paniceae</taxon>
        <taxon>Panicinae</taxon>
        <taxon>Panicum</taxon>
        <taxon>Panicum sect. Panicum</taxon>
    </lineage>
</organism>
<sequence>MGNLFQLKYLRLPKHLGLLDLEYQEALRFPAQMQLPACTVQLRRLVYLVCNEFVRLPAGIGSMMALEELERIGVFNQSIDVIREIGQLKNLRSIALVLCSDYSIEIAEGYYDFQELQGHVDSIVSSLCKLCQLHSLSINVDCADSLLLQSDSGLEESASVAAAFDDHKRAEKVLCLDSVGGAAPLGLRRFHMTGGHIYKVPNWIRSLTDLQLLTLHVNELEAQDVLALGRLPALDSLRLTAHESFRGARVHIGGLDGFPSLRSLEFRCAVPVSFGAGATPRLGKLSLKICPLSTDMLMLTSNGGGDFPFGIEHLASLRRVECVVHNTTSSEVKESWVAVKKAQLAAGGSCRAAMDTLVEMETTDNETWLRPRSIAILAAAKGPKGAFGRACMAHPNRPPWRYVVTDSWMTNSVFYEPGGHPMRHNTSVDVLRHLLSELREEVEERGRNCPLKGKLGHCRCWWRSPPN</sequence>
<dbReference type="Pfam" id="PF23598">
    <property type="entry name" value="LRR_14"/>
    <property type="match status" value="1"/>
</dbReference>
<gene>
    <name evidence="3" type="ORF">C2845_PM06G30280</name>
</gene>
<comment type="caution">
    <text evidence="3">The sequence shown here is derived from an EMBL/GenBank/DDBJ whole genome shotgun (WGS) entry which is preliminary data.</text>
</comment>
<keyword evidence="4" id="KW-1185">Reference proteome</keyword>
<keyword evidence="1" id="KW-0677">Repeat</keyword>
<feature type="domain" description="Disease resistance R13L4/SHOC-2-like LRR" evidence="2">
    <location>
        <begin position="1"/>
        <end position="342"/>
    </location>
</feature>
<evidence type="ECO:0000313" key="3">
    <source>
        <dbReference type="EMBL" id="RLN00832.1"/>
    </source>
</evidence>
<dbReference type="AlphaFoldDB" id="A0A3L6REW7"/>
<dbReference type="PANTHER" id="PTHR47186">
    <property type="entry name" value="LEUCINE-RICH REPEAT-CONTAINING PROTEIN 57"/>
    <property type="match status" value="1"/>
</dbReference>
<dbReference type="STRING" id="4540.A0A3L6REW7"/>
<evidence type="ECO:0000259" key="2">
    <source>
        <dbReference type="Pfam" id="PF23598"/>
    </source>
</evidence>
<dbReference type="InterPro" id="IPR055414">
    <property type="entry name" value="LRR_R13L4/SHOC2-like"/>
</dbReference>
<evidence type="ECO:0000313" key="4">
    <source>
        <dbReference type="Proteomes" id="UP000275267"/>
    </source>
</evidence>
<dbReference type="Gene3D" id="3.80.10.10">
    <property type="entry name" value="Ribonuclease Inhibitor"/>
    <property type="match status" value="1"/>
</dbReference>
<accession>A0A3L6REW7</accession>
<evidence type="ECO:0000256" key="1">
    <source>
        <dbReference type="ARBA" id="ARBA00022737"/>
    </source>
</evidence>
<dbReference type="Proteomes" id="UP000275267">
    <property type="component" value="Unassembled WGS sequence"/>
</dbReference>
<dbReference type="InterPro" id="IPR032675">
    <property type="entry name" value="LRR_dom_sf"/>
</dbReference>
<proteinExistence type="predicted"/>
<dbReference type="SUPFAM" id="SSF52047">
    <property type="entry name" value="RNI-like"/>
    <property type="match status" value="1"/>
</dbReference>
<dbReference type="EMBL" id="PQIB02000009">
    <property type="protein sequence ID" value="RLN00832.1"/>
    <property type="molecule type" value="Genomic_DNA"/>
</dbReference>
<name>A0A3L6REW7_PANMI</name>
<protein>
    <recommendedName>
        <fullName evidence="2">Disease resistance R13L4/SHOC-2-like LRR domain-containing protein</fullName>
    </recommendedName>
</protein>
<reference evidence="4" key="1">
    <citation type="journal article" date="2019" name="Nat. Commun.">
        <title>The genome of broomcorn millet.</title>
        <authorList>
            <person name="Zou C."/>
            <person name="Miki D."/>
            <person name="Li D."/>
            <person name="Tang Q."/>
            <person name="Xiao L."/>
            <person name="Rajput S."/>
            <person name="Deng P."/>
            <person name="Jia W."/>
            <person name="Huang R."/>
            <person name="Zhang M."/>
            <person name="Sun Y."/>
            <person name="Hu J."/>
            <person name="Fu X."/>
            <person name="Schnable P.S."/>
            <person name="Li F."/>
            <person name="Zhang H."/>
            <person name="Feng B."/>
            <person name="Zhu X."/>
            <person name="Liu R."/>
            <person name="Schnable J.C."/>
            <person name="Zhu J.-K."/>
            <person name="Zhang H."/>
        </authorList>
    </citation>
    <scope>NUCLEOTIDE SEQUENCE [LARGE SCALE GENOMIC DNA]</scope>
</reference>
<dbReference type="PANTHER" id="PTHR47186:SF22">
    <property type="entry name" value="OS11G0589401 PROTEIN"/>
    <property type="match status" value="1"/>
</dbReference>